<reference evidence="1 2" key="1">
    <citation type="submission" date="2009-02" db="EMBL/GenBank/DDBJ databases">
        <title>Annotation of Streptomyces hygroscopicus strain ATCC 53653.</title>
        <authorList>
            <consortium name="The Broad Institute Genome Sequencing Platform"/>
            <consortium name="Broad Institute Microbial Sequencing Center"/>
            <person name="Fischbach M."/>
            <person name="Godfrey P."/>
            <person name="Ward D."/>
            <person name="Young S."/>
            <person name="Zeng Q."/>
            <person name="Koehrsen M."/>
            <person name="Alvarado L."/>
            <person name="Berlin A.M."/>
            <person name="Bochicchio J."/>
            <person name="Borenstein D."/>
            <person name="Chapman S.B."/>
            <person name="Chen Z."/>
            <person name="Engels R."/>
            <person name="Freedman E."/>
            <person name="Gellesch M."/>
            <person name="Goldberg J."/>
            <person name="Griggs A."/>
            <person name="Gujja S."/>
            <person name="Heilman E.R."/>
            <person name="Heiman D.I."/>
            <person name="Hepburn T.A."/>
            <person name="Howarth C."/>
            <person name="Jen D."/>
            <person name="Larson L."/>
            <person name="Lewis B."/>
            <person name="Mehta T."/>
            <person name="Park D."/>
            <person name="Pearson M."/>
            <person name="Richards J."/>
            <person name="Roberts A."/>
            <person name="Saif S."/>
            <person name="Shea T.D."/>
            <person name="Shenoy N."/>
            <person name="Sisk P."/>
            <person name="Stolte C."/>
            <person name="Sykes S.N."/>
            <person name="Thomson T."/>
            <person name="Walk T."/>
            <person name="White J."/>
            <person name="Yandava C."/>
            <person name="Straight P."/>
            <person name="Clardy J."/>
            <person name="Hung D."/>
            <person name="Kolter R."/>
            <person name="Mekalanos J."/>
            <person name="Walker S."/>
            <person name="Walsh C.T."/>
            <person name="Wieland-Brown L.C."/>
            <person name="Haas B."/>
            <person name="Nusbaum C."/>
            <person name="Birren B."/>
        </authorList>
    </citation>
    <scope>NUCLEOTIDE SEQUENCE [LARGE SCALE GENOMIC DNA]</scope>
    <source>
        <strain evidence="1 2">ATCC 53653</strain>
    </source>
</reference>
<dbReference type="EMBL" id="GG657755">
    <property type="protein sequence ID" value="EFL29446.1"/>
    <property type="molecule type" value="Genomic_DNA"/>
</dbReference>
<name>D9WX18_9ACTN</name>
<gene>
    <name evidence="1" type="ORF">SSOG_09160</name>
</gene>
<sequence>MPAREKSASIVCTRCKWSALLPEDRDHSELWDAGWRWRGDPAERPLRFAPHAFVYSCPDCPPVLS</sequence>
<organism evidence="1 2">
    <name type="scientific">Streptomyces himastatinicus ATCC 53653</name>
    <dbReference type="NCBI Taxonomy" id="457427"/>
    <lineage>
        <taxon>Bacteria</taxon>
        <taxon>Bacillati</taxon>
        <taxon>Actinomycetota</taxon>
        <taxon>Actinomycetes</taxon>
        <taxon>Kitasatosporales</taxon>
        <taxon>Streptomycetaceae</taxon>
        <taxon>Streptomyces</taxon>
        <taxon>Streptomyces violaceusniger group</taxon>
    </lineage>
</organism>
<accession>D9WX18</accession>
<evidence type="ECO:0000313" key="1">
    <source>
        <dbReference type="EMBL" id="EFL29446.1"/>
    </source>
</evidence>
<evidence type="ECO:0000313" key="2">
    <source>
        <dbReference type="Proteomes" id="UP000003963"/>
    </source>
</evidence>
<dbReference type="STRING" id="457427.SSOG_09160"/>
<dbReference type="Proteomes" id="UP000003963">
    <property type="component" value="Unassembled WGS sequence"/>
</dbReference>
<keyword evidence="2" id="KW-1185">Reference proteome</keyword>
<dbReference type="AlphaFoldDB" id="D9WX18"/>
<protein>
    <submittedName>
        <fullName evidence="1">Uncharacterized protein</fullName>
    </submittedName>
</protein>
<proteinExistence type="predicted"/>
<dbReference type="HOGENOM" id="CLU_2847963_0_0_11"/>